<dbReference type="SUPFAM" id="SSF52540">
    <property type="entry name" value="P-loop containing nucleoside triphosphate hydrolases"/>
    <property type="match status" value="1"/>
</dbReference>
<dbReference type="InterPro" id="IPR027417">
    <property type="entry name" value="P-loop_NTPase"/>
</dbReference>
<evidence type="ECO:0008006" key="3">
    <source>
        <dbReference type="Google" id="ProtNLM"/>
    </source>
</evidence>
<keyword evidence="2" id="KW-1185">Reference proteome</keyword>
<evidence type="ECO:0000313" key="2">
    <source>
        <dbReference type="Proteomes" id="UP001217044"/>
    </source>
</evidence>
<keyword evidence="1" id="KW-0614">Plasmid</keyword>
<name>A0ABY7V6I9_9DEIO</name>
<dbReference type="Proteomes" id="UP001217044">
    <property type="component" value="Plasmid pDATS03"/>
</dbReference>
<geneLocation type="plasmid" evidence="1 2">
    <name>pDATS03</name>
</geneLocation>
<reference evidence="1 2" key="1">
    <citation type="submission" date="2022-12" db="EMBL/GenBank/DDBJ databases">
        <title>Genome Sequence of Deinococcus aquaticus Type Strain PB314.</title>
        <authorList>
            <person name="Albert C."/>
            <person name="Hill J."/>
            <person name="Boren L."/>
            <person name="Scholz-Ng S."/>
            <person name="Fatema N."/>
            <person name="Grosso R."/>
            <person name="Soboslay E."/>
            <person name="Tuohy J."/>
        </authorList>
    </citation>
    <scope>NUCLEOTIDE SEQUENCE [LARGE SCALE GENOMIC DNA]</scope>
    <source>
        <strain evidence="1 2">PB-314</strain>
        <plasmid evidence="1 2">pDATS03</plasmid>
    </source>
</reference>
<dbReference type="EMBL" id="CP115168">
    <property type="protein sequence ID" value="WDA60793.1"/>
    <property type="molecule type" value="Genomic_DNA"/>
</dbReference>
<dbReference type="RefSeq" id="WP_273991535.1">
    <property type="nucleotide sequence ID" value="NZ_BAABQT010000027.1"/>
</dbReference>
<sequence length="733" mass="80628">MRISGDTNLRNNALDSQFRKIFLEVLSGAAPTSVVVAPPGSGKSTQARIALAGLLQEGHLQRVIWMTHSTIDRDGAPSLAAEAARHLTELHIPAGIILGREALGKTAGADRRTLGADGFRERYEAQFRWPPGPSVKLLSHAHLRVLYGRDGQPGTPPPWRRAPLTGPDAAQLLIIDEDPTSSLIESSPPPPSPLSYLRLRARPPATPLARVLLSLMSQVLAHPADPRFRRIGRAGPNVRWSWSGASFNRAVLEALAGESLDRLVMRGRFPHHPGWSSARLMSILLEHPDTSSVGLSWQAPLRAPDRCLTEATLTFRSDLLCALTDLPPTVLLDAYGDRYDTGDICSYHRGLLGREVRVVPLAVSTARPRLEVSHAPHLRIDRAAVDRAVRGGPGQARALLRLDTVTRRIVAFTETQDTARTLVLCYKNMIPALEASLGRVLEERQRTGPLAAAPPEISFQHYFAGRGKNAHTGKHVVAVTEPHQPRQYAEHTLAALYPADPERRRDLARRHRDVELLQALHRGRQLNHAPGSRGAPRILLSFPPPEGLTRDLGTVDLTPAEARSVGRGRPFPSNQTLAWERALLAAATDLSELLNGIPVLALMALGLLEVPDSYQRLVEHAGRRLSGKIRTDRYPHLSRWKVNRAYFRSGLSDSPPAVGTALTPRRSDDRAMLERGLTELLRQRGYSYVQPGGPFRQACQQGQLGVTVTRPSRLRVWARDEVQAGEILVRLLT</sequence>
<evidence type="ECO:0000313" key="1">
    <source>
        <dbReference type="EMBL" id="WDA60793.1"/>
    </source>
</evidence>
<gene>
    <name evidence="1" type="ORF">M8445_17980</name>
</gene>
<proteinExistence type="predicted"/>
<accession>A0ABY7V6I9</accession>
<organism evidence="1 2">
    <name type="scientific">Deinococcus aquaticus</name>
    <dbReference type="NCBI Taxonomy" id="328692"/>
    <lineage>
        <taxon>Bacteria</taxon>
        <taxon>Thermotogati</taxon>
        <taxon>Deinococcota</taxon>
        <taxon>Deinococci</taxon>
        <taxon>Deinococcales</taxon>
        <taxon>Deinococcaceae</taxon>
        <taxon>Deinococcus</taxon>
    </lineage>
</organism>
<protein>
    <recommendedName>
        <fullName evidence="3">Helicase ATP-binding domain-containing protein</fullName>
    </recommendedName>
</protein>